<dbReference type="SUPFAM" id="SSF56176">
    <property type="entry name" value="FAD-binding/transporter-associated domain-like"/>
    <property type="match status" value="1"/>
</dbReference>
<dbReference type="InterPro" id="IPR016167">
    <property type="entry name" value="FAD-bd_PCMH_sub1"/>
</dbReference>
<dbReference type="InterPro" id="IPR036318">
    <property type="entry name" value="FAD-bd_PCMH-like_sf"/>
</dbReference>
<dbReference type="Pfam" id="PF01565">
    <property type="entry name" value="FAD_binding_4"/>
    <property type="match status" value="1"/>
</dbReference>
<dbReference type="EMBL" id="FXXQ01000014">
    <property type="protein sequence ID" value="SMX25299.1"/>
    <property type="molecule type" value="Genomic_DNA"/>
</dbReference>
<dbReference type="Proteomes" id="UP000201838">
    <property type="component" value="Unassembled WGS sequence"/>
</dbReference>
<dbReference type="PANTHER" id="PTHR42973">
    <property type="entry name" value="BINDING OXIDOREDUCTASE, PUTATIVE (AFU_ORTHOLOGUE AFUA_1G17690)-RELATED"/>
    <property type="match status" value="1"/>
</dbReference>
<keyword evidence="4" id="KW-0274">FAD</keyword>
<dbReference type="PROSITE" id="PS51387">
    <property type="entry name" value="FAD_PCMH"/>
    <property type="match status" value="1"/>
</dbReference>
<accession>A0A238J3I6</accession>
<dbReference type="InterPro" id="IPR016169">
    <property type="entry name" value="FAD-bd_PCMH_sub2"/>
</dbReference>
<name>A0A238J3I6_9RHOB</name>
<dbReference type="GO" id="GO:0016491">
    <property type="term" value="F:oxidoreductase activity"/>
    <property type="evidence" value="ECO:0007669"/>
    <property type="project" value="UniProtKB-KW"/>
</dbReference>
<evidence type="ECO:0000256" key="2">
    <source>
        <dbReference type="ARBA" id="ARBA00005466"/>
    </source>
</evidence>
<dbReference type="Pfam" id="PF08031">
    <property type="entry name" value="BBE"/>
    <property type="match status" value="1"/>
</dbReference>
<dbReference type="EC" id="1.5.3.-" evidence="7"/>
<dbReference type="Gene3D" id="3.30.465.10">
    <property type="match status" value="1"/>
</dbReference>
<evidence type="ECO:0000256" key="3">
    <source>
        <dbReference type="ARBA" id="ARBA00022630"/>
    </source>
</evidence>
<evidence type="ECO:0000256" key="1">
    <source>
        <dbReference type="ARBA" id="ARBA00001974"/>
    </source>
</evidence>
<keyword evidence="5 7" id="KW-0560">Oxidoreductase</keyword>
<dbReference type="InterPro" id="IPR050416">
    <property type="entry name" value="FAD-linked_Oxidoreductase"/>
</dbReference>
<dbReference type="InterPro" id="IPR016166">
    <property type="entry name" value="FAD-bd_PCMH"/>
</dbReference>
<dbReference type="InterPro" id="IPR006094">
    <property type="entry name" value="Oxid_FAD_bind_N"/>
</dbReference>
<comment type="cofactor">
    <cofactor evidence="1">
        <name>FAD</name>
        <dbReference type="ChEBI" id="CHEBI:57692"/>
    </cofactor>
</comment>
<feature type="domain" description="FAD-binding PCMH-type" evidence="6">
    <location>
        <begin position="36"/>
        <end position="206"/>
    </location>
</feature>
<evidence type="ECO:0000259" key="6">
    <source>
        <dbReference type="PROSITE" id="PS51387"/>
    </source>
</evidence>
<dbReference type="PROSITE" id="PS00862">
    <property type="entry name" value="OX2_COVAL_FAD"/>
    <property type="match status" value="1"/>
</dbReference>
<dbReference type="SUPFAM" id="SSF55103">
    <property type="entry name" value="FAD-linked oxidases, C-terminal domain"/>
    <property type="match status" value="1"/>
</dbReference>
<evidence type="ECO:0000256" key="4">
    <source>
        <dbReference type="ARBA" id="ARBA00022827"/>
    </source>
</evidence>
<organism evidence="7 8">
    <name type="scientific">Boseongicola aestuarii</name>
    <dbReference type="NCBI Taxonomy" id="1470561"/>
    <lineage>
        <taxon>Bacteria</taxon>
        <taxon>Pseudomonadati</taxon>
        <taxon>Pseudomonadota</taxon>
        <taxon>Alphaproteobacteria</taxon>
        <taxon>Rhodobacterales</taxon>
        <taxon>Paracoccaceae</taxon>
        <taxon>Boseongicola</taxon>
    </lineage>
</organism>
<reference evidence="7 8" key="1">
    <citation type="submission" date="2017-05" db="EMBL/GenBank/DDBJ databases">
        <authorList>
            <person name="Song R."/>
            <person name="Chenine A.L."/>
            <person name="Ruprecht R.M."/>
        </authorList>
    </citation>
    <scope>NUCLEOTIDE SEQUENCE [LARGE SCALE GENOMIC DNA]</scope>
    <source>
        <strain evidence="7 8">CECT 8489</strain>
    </source>
</reference>
<gene>
    <name evidence="7" type="primary">mcrA</name>
    <name evidence="7" type="ORF">BOA8489_03438</name>
</gene>
<keyword evidence="8" id="KW-1185">Reference proteome</keyword>
<dbReference type="PANTHER" id="PTHR42973:SF39">
    <property type="entry name" value="FAD-BINDING PCMH-TYPE DOMAIN-CONTAINING PROTEIN"/>
    <property type="match status" value="1"/>
</dbReference>
<evidence type="ECO:0000256" key="5">
    <source>
        <dbReference type="ARBA" id="ARBA00023002"/>
    </source>
</evidence>
<dbReference type="AlphaFoldDB" id="A0A238J3I6"/>
<protein>
    <submittedName>
        <fullName evidence="7">Mitomycin radical oxidase</fullName>
        <ecNumber evidence="7">1.5.3.-</ecNumber>
    </submittedName>
</protein>
<sequence>MTAKTPSELRDQVRGAVITPEDDDYEEARRVHNGMIDKLPSVIVRVANTGDVMATVRYAADNNLKLAIRGGGHSGPGFGTVDDGVVIDFSGMRGVRVDPNAKSARAEAGVTWGDINAATHAFGLATPGGIISTTGIAGLTLGGGVGYLSRGFGLSSDNLISADIVTADGKMLVVSEEENADLFWAIRGGGGNFGVCTSFKYRLHPVDTVYWGPMFYEVSETENILKFFREYIKEAPEQMGVFPAFQVAPPLPFIPEDRHGDMFVALVACWAGDPAEGEKMFKPFHDVAEVKAEHVGPVPFPAINAAFDDLFPKGIRQYWKGNYVKELSDAAIAEHVRHGPNAPGVSASMHLYPINGACKRIAPDATAFGHRDANFSMVMLAASNDPADDAKNIKWVRDYSDAMAPHSEQGGYINFMDDDDGERVRANYGANYDRLLSIKRQYDPANLFSINQNIVP</sequence>
<evidence type="ECO:0000313" key="8">
    <source>
        <dbReference type="Proteomes" id="UP000201838"/>
    </source>
</evidence>
<dbReference type="InterPro" id="IPR012951">
    <property type="entry name" value="BBE"/>
</dbReference>
<dbReference type="Gene3D" id="3.40.462.20">
    <property type="match status" value="1"/>
</dbReference>
<dbReference type="Gene3D" id="3.30.43.10">
    <property type="entry name" value="Uridine Diphospho-n-acetylenolpyruvylglucosamine Reductase, domain 2"/>
    <property type="match status" value="1"/>
</dbReference>
<dbReference type="GO" id="GO:0071949">
    <property type="term" value="F:FAD binding"/>
    <property type="evidence" value="ECO:0007669"/>
    <property type="project" value="InterPro"/>
</dbReference>
<dbReference type="OrthoDB" id="9775082at2"/>
<evidence type="ECO:0000313" key="7">
    <source>
        <dbReference type="EMBL" id="SMX25299.1"/>
    </source>
</evidence>
<proteinExistence type="inferred from homology"/>
<dbReference type="InterPro" id="IPR016164">
    <property type="entry name" value="FAD-linked_Oxase-like_C"/>
</dbReference>
<dbReference type="InterPro" id="IPR006093">
    <property type="entry name" value="Oxy_OxRdtase_FAD_BS"/>
</dbReference>
<comment type="similarity">
    <text evidence="2">Belongs to the oxygen-dependent FAD-linked oxidoreductase family.</text>
</comment>
<keyword evidence="3" id="KW-0285">Flavoprotein</keyword>
<dbReference type="RefSeq" id="WP_093975494.1">
    <property type="nucleotide sequence ID" value="NZ_FXXQ01000014.1"/>
</dbReference>